<dbReference type="EMBL" id="BARS01023629">
    <property type="protein sequence ID" value="GAG13144.1"/>
    <property type="molecule type" value="Genomic_DNA"/>
</dbReference>
<protein>
    <submittedName>
        <fullName evidence="1">Uncharacterized protein</fullName>
    </submittedName>
</protein>
<feature type="non-terminal residue" evidence="1">
    <location>
        <position position="74"/>
    </location>
</feature>
<proteinExistence type="predicted"/>
<gene>
    <name evidence="1" type="ORF">S01H1_37613</name>
</gene>
<accession>X0V4P0</accession>
<sequence length="74" mass="8802">MTQRTEIRKMFGSFWNVAWKEEKFYAALLTSMEFLFNRLSGKVDVLPEFLNRFDIPTKAYKEADYVLVDELVLT</sequence>
<reference evidence="1" key="1">
    <citation type="journal article" date="2014" name="Front. Microbiol.">
        <title>High frequency of phylogenetically diverse reductive dehalogenase-homologous genes in deep subseafloor sedimentary metagenomes.</title>
        <authorList>
            <person name="Kawai M."/>
            <person name="Futagami T."/>
            <person name="Toyoda A."/>
            <person name="Takaki Y."/>
            <person name="Nishi S."/>
            <person name="Hori S."/>
            <person name="Arai W."/>
            <person name="Tsubouchi T."/>
            <person name="Morono Y."/>
            <person name="Uchiyama I."/>
            <person name="Ito T."/>
            <person name="Fujiyama A."/>
            <person name="Inagaki F."/>
            <person name="Takami H."/>
        </authorList>
    </citation>
    <scope>NUCLEOTIDE SEQUENCE</scope>
    <source>
        <strain evidence="1">Expedition CK06-06</strain>
    </source>
</reference>
<organism evidence="1">
    <name type="scientific">marine sediment metagenome</name>
    <dbReference type="NCBI Taxonomy" id="412755"/>
    <lineage>
        <taxon>unclassified sequences</taxon>
        <taxon>metagenomes</taxon>
        <taxon>ecological metagenomes</taxon>
    </lineage>
</organism>
<dbReference type="AlphaFoldDB" id="X0V4P0"/>
<name>X0V4P0_9ZZZZ</name>
<comment type="caution">
    <text evidence="1">The sequence shown here is derived from an EMBL/GenBank/DDBJ whole genome shotgun (WGS) entry which is preliminary data.</text>
</comment>
<evidence type="ECO:0000313" key="1">
    <source>
        <dbReference type="EMBL" id="GAG13144.1"/>
    </source>
</evidence>